<feature type="region of interest" description="Disordered" evidence="1">
    <location>
        <begin position="269"/>
        <end position="290"/>
    </location>
</feature>
<gene>
    <name evidence="2" type="ORF">MA16_Dca024092</name>
</gene>
<reference evidence="2 3" key="2">
    <citation type="journal article" date="2017" name="Nature">
        <title>The Apostasia genome and the evolution of orchids.</title>
        <authorList>
            <person name="Zhang G.Q."/>
            <person name="Liu K.W."/>
            <person name="Li Z."/>
            <person name="Lohaus R."/>
            <person name="Hsiao Y.Y."/>
            <person name="Niu S.C."/>
            <person name="Wang J.Y."/>
            <person name="Lin Y.C."/>
            <person name="Xu Q."/>
            <person name="Chen L.J."/>
            <person name="Yoshida K."/>
            <person name="Fujiwara S."/>
            <person name="Wang Z.W."/>
            <person name="Zhang Y.Q."/>
            <person name="Mitsuda N."/>
            <person name="Wang M."/>
            <person name="Liu G.H."/>
            <person name="Pecoraro L."/>
            <person name="Huang H.X."/>
            <person name="Xiao X.J."/>
            <person name="Lin M."/>
            <person name="Wu X.Y."/>
            <person name="Wu W.L."/>
            <person name="Chen Y.Y."/>
            <person name="Chang S.B."/>
            <person name="Sakamoto S."/>
            <person name="Ohme-Takagi M."/>
            <person name="Yagi M."/>
            <person name="Zeng S.J."/>
            <person name="Shen C.Y."/>
            <person name="Yeh C.M."/>
            <person name="Luo Y.B."/>
            <person name="Tsai W.C."/>
            <person name="Van de Peer Y."/>
            <person name="Liu Z.J."/>
        </authorList>
    </citation>
    <scope>NUCLEOTIDE SEQUENCE [LARGE SCALE GENOMIC DNA]</scope>
    <source>
        <tissue evidence="2">The whole plant</tissue>
    </source>
</reference>
<protein>
    <submittedName>
        <fullName evidence="2">Uncharacterized protein</fullName>
    </submittedName>
</protein>
<organism evidence="2 3">
    <name type="scientific">Dendrobium catenatum</name>
    <dbReference type="NCBI Taxonomy" id="906689"/>
    <lineage>
        <taxon>Eukaryota</taxon>
        <taxon>Viridiplantae</taxon>
        <taxon>Streptophyta</taxon>
        <taxon>Embryophyta</taxon>
        <taxon>Tracheophyta</taxon>
        <taxon>Spermatophyta</taxon>
        <taxon>Magnoliopsida</taxon>
        <taxon>Liliopsida</taxon>
        <taxon>Asparagales</taxon>
        <taxon>Orchidaceae</taxon>
        <taxon>Epidendroideae</taxon>
        <taxon>Malaxideae</taxon>
        <taxon>Dendrobiinae</taxon>
        <taxon>Dendrobium</taxon>
    </lineage>
</organism>
<sequence>MSAHQFPASSNRSDQIVKFCDNSQENSCTYKTEQHEKILALKWDNTEIQAFPCNHSFKTSFKCKHHKSNLLAEKTATLFPDFENLASAIELIKEFDCNKYSYTDRALTLLNSPCGLSEVNVFPTDCANCVEQRNKNLHFNSALDHKGLFDFCVTKDSDTSINSILEVDSNKHVPHRKNCDSSPADCIFPNIYNSESFLQEQPFTPYIHPEIAKEQFTSPLLEWDVPAEQELSALKFVIQNICKLKKIKIEIVLGILLWHVSSDKSASHPSPYTPFQLSNEKPHTQGPHTRSIYASDLITSQLRKYREA</sequence>
<evidence type="ECO:0000256" key="1">
    <source>
        <dbReference type="SAM" id="MobiDB-lite"/>
    </source>
</evidence>
<keyword evidence="3" id="KW-1185">Reference proteome</keyword>
<dbReference type="EMBL" id="KZ503257">
    <property type="protein sequence ID" value="PKU66610.1"/>
    <property type="molecule type" value="Genomic_DNA"/>
</dbReference>
<reference evidence="2 3" key="1">
    <citation type="journal article" date="2016" name="Sci. Rep.">
        <title>The Dendrobium catenatum Lindl. genome sequence provides insights into polysaccharide synthase, floral development and adaptive evolution.</title>
        <authorList>
            <person name="Zhang G.Q."/>
            <person name="Xu Q."/>
            <person name="Bian C."/>
            <person name="Tsai W.C."/>
            <person name="Yeh C.M."/>
            <person name="Liu K.W."/>
            <person name="Yoshida K."/>
            <person name="Zhang L.S."/>
            <person name="Chang S.B."/>
            <person name="Chen F."/>
            <person name="Shi Y."/>
            <person name="Su Y.Y."/>
            <person name="Zhang Y.Q."/>
            <person name="Chen L.J."/>
            <person name="Yin Y."/>
            <person name="Lin M."/>
            <person name="Huang H."/>
            <person name="Deng H."/>
            <person name="Wang Z.W."/>
            <person name="Zhu S.L."/>
            <person name="Zhao X."/>
            <person name="Deng C."/>
            <person name="Niu S.C."/>
            <person name="Huang J."/>
            <person name="Wang M."/>
            <person name="Liu G.H."/>
            <person name="Yang H.J."/>
            <person name="Xiao X.J."/>
            <person name="Hsiao Y.Y."/>
            <person name="Wu W.L."/>
            <person name="Chen Y.Y."/>
            <person name="Mitsuda N."/>
            <person name="Ohme-Takagi M."/>
            <person name="Luo Y.B."/>
            <person name="Van de Peer Y."/>
            <person name="Liu Z.J."/>
        </authorList>
    </citation>
    <scope>NUCLEOTIDE SEQUENCE [LARGE SCALE GENOMIC DNA]</scope>
    <source>
        <tissue evidence="2">The whole plant</tissue>
    </source>
</reference>
<evidence type="ECO:0000313" key="3">
    <source>
        <dbReference type="Proteomes" id="UP000233837"/>
    </source>
</evidence>
<name>A0A2I0VT68_9ASPA</name>
<proteinExistence type="predicted"/>
<accession>A0A2I0VT68</accession>
<feature type="compositionally biased region" description="Polar residues" evidence="1">
    <location>
        <begin position="269"/>
        <end position="279"/>
    </location>
</feature>
<dbReference type="Proteomes" id="UP000233837">
    <property type="component" value="Unassembled WGS sequence"/>
</dbReference>
<evidence type="ECO:0000313" key="2">
    <source>
        <dbReference type="EMBL" id="PKU66610.1"/>
    </source>
</evidence>
<dbReference type="AlphaFoldDB" id="A0A2I0VT68"/>